<name>A0A975EP53_9RHOB</name>
<keyword evidence="1" id="KW-0808">Transferase</keyword>
<gene>
    <name evidence="1" type="ORF">HZ995_14195</name>
</gene>
<protein>
    <submittedName>
        <fullName evidence="1">Methyltransferase type 12</fullName>
    </submittedName>
</protein>
<evidence type="ECO:0000313" key="1">
    <source>
        <dbReference type="EMBL" id="QTN35613.1"/>
    </source>
</evidence>
<sequence length="186" mass="19865">MANQLAIFLGELIRRPTQVVALAPSSVALSEEMAAQVPQGDGAVVELGPGTGKITTALLNAGVPAKDLHLFELNPVFVSHLQAEFPGVAVHEDRAENASTYVDGPVKAVVSGLPLLSMPFEVQQAIVGGAFDLMGSDGRYIQFTYGPKPPVNERLRGELGLTWTKSRKIWGNLPPARVYTFTRSGN</sequence>
<dbReference type="EMBL" id="CP060010">
    <property type="protein sequence ID" value="QTN35613.1"/>
    <property type="molecule type" value="Genomic_DNA"/>
</dbReference>
<dbReference type="KEGG" id="cact:HZ995_14195"/>
<dbReference type="GO" id="GO:0032259">
    <property type="term" value="P:methylation"/>
    <property type="evidence" value="ECO:0007669"/>
    <property type="project" value="UniProtKB-KW"/>
</dbReference>
<dbReference type="InterPro" id="IPR029063">
    <property type="entry name" value="SAM-dependent_MTases_sf"/>
</dbReference>
<reference evidence="1" key="1">
    <citation type="submission" date="2020-07" db="EMBL/GenBank/DDBJ databases">
        <title>Genome sequences of bacteria associated with the marine, planktonic diatom Thalassiosira profunda strain ECT2AJA-044.</title>
        <authorList>
            <person name="Gargas C.B."/>
            <person name="Roberts W.R."/>
            <person name="Alverson A.J."/>
        </authorList>
    </citation>
    <scope>NUCLEOTIDE SEQUENCE</scope>
    <source>
        <strain evidence="1">ECT2AJA-044</strain>
    </source>
</reference>
<evidence type="ECO:0000313" key="2">
    <source>
        <dbReference type="Proteomes" id="UP000665026"/>
    </source>
</evidence>
<keyword evidence="1" id="KW-0489">Methyltransferase</keyword>
<dbReference type="AlphaFoldDB" id="A0A975EP53"/>
<dbReference type="CDD" id="cd02440">
    <property type="entry name" value="AdoMet_MTases"/>
    <property type="match status" value="1"/>
</dbReference>
<dbReference type="Proteomes" id="UP000665026">
    <property type="component" value="Chromosome"/>
</dbReference>
<dbReference type="SUPFAM" id="SSF53335">
    <property type="entry name" value="S-adenosyl-L-methionine-dependent methyltransferases"/>
    <property type="match status" value="1"/>
</dbReference>
<organism evidence="1 2">
    <name type="scientific">Cognatishimia activa</name>
    <dbReference type="NCBI Taxonomy" id="1715691"/>
    <lineage>
        <taxon>Bacteria</taxon>
        <taxon>Pseudomonadati</taxon>
        <taxon>Pseudomonadota</taxon>
        <taxon>Alphaproteobacteria</taxon>
        <taxon>Rhodobacterales</taxon>
        <taxon>Paracoccaceae</taxon>
        <taxon>Cognatishimia</taxon>
    </lineage>
</organism>
<dbReference type="RefSeq" id="WP_209356317.1">
    <property type="nucleotide sequence ID" value="NZ_CP060010.1"/>
</dbReference>
<dbReference type="GO" id="GO:0008168">
    <property type="term" value="F:methyltransferase activity"/>
    <property type="evidence" value="ECO:0007669"/>
    <property type="project" value="UniProtKB-KW"/>
</dbReference>
<dbReference type="Gene3D" id="3.40.50.150">
    <property type="entry name" value="Vaccinia Virus protein VP39"/>
    <property type="match status" value="1"/>
</dbReference>
<proteinExistence type="predicted"/>
<accession>A0A975EP53</accession>